<feature type="region of interest" description="Disordered" evidence="1">
    <location>
        <begin position="14"/>
        <end position="44"/>
    </location>
</feature>
<gene>
    <name evidence="2" type="ORF">CJP74_02645</name>
</gene>
<proteinExistence type="predicted"/>
<sequence length="781" mass="82898">EGLFSYGPAAEAAERADAKTGGNARDVIGDTTNPLAGSPDSYATGDGLTREIVFTTDNIEEGNTPNDKIGDLDTTKYNDPDKVYYANGEGLFSYGPAADAAERADAQTGGNARDVIGDTTNPLAGSPDSYATGEGLTREIVFTTDNIEKGNTPNDKIGDLDTTKYNDPDKVYYANGEGLFAYGPAADAAERADEQTGGNARDVIGDTTNPLAGSPDSYATGEGLTREIVFTTDNIEKGNTPNDKIGDLDTTKYNDPDKVYYANGEGLFAYGPAADAAERADAQTGGNARDVIGDTTNPLAGSPDSYATGDGLTREIVFTTDNIEKGNTPNDKIGDLDTTKYNDPDKVYYANGEGLFSYGPAAEAAERADAQTGGNARDVIGDTTNPLAGSPDSYATGDGLTREIVFTTDNIEKGNTPNDKIGDLDTTKYNDPDKVYYANGEGLFAYGPAAEAAERADAQTGGNARDVIGDTTNPLAGSPDSYATGEGLTREIVFTTDNIEKGNTPNDQIGDLDTSKYNDPDKVYYANGEGVYQWNSGAQTDNPNVAFLPGYTSGDSLVQHEGKVVGDGLYVWNSGAETENPNVAYVDGYKSGTGVYQWNSGANTENPLVGTKGSYFHLEALFLDDRVTTPSVNLDAEGKYNDWLFDDNLNDINEAKRDAGRDFAPRIIASSDLDFDIDGTISIAANDSNLENYLKGFGFSLQTCAVLNTGSLSGRIDLDDDAQADLTRLCAYLNNQIRKKGEIPNVIPIDVLPAEVVAKVQLERNNNRYTADIGTVASTDK</sequence>
<dbReference type="EMBL" id="NRJH01000021">
    <property type="protein sequence ID" value="RIY33150.1"/>
    <property type="molecule type" value="Genomic_DNA"/>
</dbReference>
<organism evidence="2 3">
    <name type="scientific">Psittacicella melopsittaci</name>
    <dbReference type="NCBI Taxonomy" id="2028576"/>
    <lineage>
        <taxon>Bacteria</taxon>
        <taxon>Pseudomonadati</taxon>
        <taxon>Pseudomonadota</taxon>
        <taxon>Gammaproteobacteria</taxon>
        <taxon>Pasteurellales</taxon>
        <taxon>Psittacicellaceae</taxon>
        <taxon>Psittacicella</taxon>
    </lineage>
</organism>
<comment type="caution">
    <text evidence="2">The sequence shown here is derived from an EMBL/GenBank/DDBJ whole genome shotgun (WGS) entry which is preliminary data.</text>
</comment>
<evidence type="ECO:0000313" key="3">
    <source>
        <dbReference type="Proteomes" id="UP000266258"/>
    </source>
</evidence>
<evidence type="ECO:0000256" key="1">
    <source>
        <dbReference type="SAM" id="MobiDB-lite"/>
    </source>
</evidence>
<name>A0A3A1Y793_9GAMM</name>
<evidence type="ECO:0000313" key="2">
    <source>
        <dbReference type="EMBL" id="RIY33150.1"/>
    </source>
</evidence>
<dbReference type="Proteomes" id="UP000266258">
    <property type="component" value="Unassembled WGS sequence"/>
</dbReference>
<reference evidence="2 3" key="1">
    <citation type="submission" date="2017-08" db="EMBL/GenBank/DDBJ databases">
        <title>Reclassification of Bisgaard taxon 37 and 44.</title>
        <authorList>
            <person name="Christensen H."/>
        </authorList>
    </citation>
    <scope>NUCLEOTIDE SEQUENCE [LARGE SCALE GENOMIC DNA]</scope>
    <source>
        <strain evidence="2 3">B96_4</strain>
    </source>
</reference>
<feature type="non-terminal residue" evidence="2">
    <location>
        <position position="1"/>
    </location>
</feature>
<accession>A0A3A1Y793</accession>
<feature type="region of interest" description="Disordered" evidence="1">
    <location>
        <begin position="197"/>
        <end position="220"/>
    </location>
</feature>
<dbReference type="AlphaFoldDB" id="A0A3A1Y793"/>
<dbReference type="RefSeq" id="WP_222986859.1">
    <property type="nucleotide sequence ID" value="NZ_NRJH01000021.1"/>
</dbReference>
<keyword evidence="3" id="KW-1185">Reference proteome</keyword>
<protein>
    <submittedName>
        <fullName evidence="2">Uncharacterized protein</fullName>
    </submittedName>
</protein>